<sequence length="162" mass="18175">MHRSGLLNSQKLLIPQHTFSGFKISLEPRLIPRLPQTRRLHRTLATPPPDTTPSLVSLPAMVLCAFIQLTTVLSVQVRKLSSRNFVQALSKRPESHILLHAVARTASLCPRDIAKIGLVLFAFGVVYDFLLTQPAWFQEWFLYGMIAAGTGIAVKWVVEGWF</sequence>
<dbReference type="AlphaFoldDB" id="A0A6A6W6Y3"/>
<evidence type="ECO:0000256" key="1">
    <source>
        <dbReference type="SAM" id="Phobius"/>
    </source>
</evidence>
<evidence type="ECO:0000313" key="3">
    <source>
        <dbReference type="Proteomes" id="UP000799437"/>
    </source>
</evidence>
<protein>
    <submittedName>
        <fullName evidence="2">Uncharacterized protein</fullName>
    </submittedName>
</protein>
<proteinExistence type="predicted"/>
<keyword evidence="3" id="KW-1185">Reference proteome</keyword>
<feature type="transmembrane region" description="Helical" evidence="1">
    <location>
        <begin position="56"/>
        <end position="75"/>
    </location>
</feature>
<dbReference type="RefSeq" id="XP_033600235.1">
    <property type="nucleotide sequence ID" value="XM_033748253.1"/>
</dbReference>
<feature type="transmembrane region" description="Helical" evidence="1">
    <location>
        <begin position="113"/>
        <end position="134"/>
    </location>
</feature>
<dbReference type="EMBL" id="ML996573">
    <property type="protein sequence ID" value="KAF2757784.1"/>
    <property type="molecule type" value="Genomic_DNA"/>
</dbReference>
<keyword evidence="1" id="KW-1133">Transmembrane helix</keyword>
<evidence type="ECO:0000313" key="2">
    <source>
        <dbReference type="EMBL" id="KAF2757784.1"/>
    </source>
</evidence>
<name>A0A6A6W6Y3_9PEZI</name>
<keyword evidence="1" id="KW-0812">Transmembrane</keyword>
<reference evidence="2" key="1">
    <citation type="journal article" date="2020" name="Stud. Mycol.">
        <title>101 Dothideomycetes genomes: a test case for predicting lifestyles and emergence of pathogens.</title>
        <authorList>
            <person name="Haridas S."/>
            <person name="Albert R."/>
            <person name="Binder M."/>
            <person name="Bloem J."/>
            <person name="Labutti K."/>
            <person name="Salamov A."/>
            <person name="Andreopoulos B."/>
            <person name="Baker S."/>
            <person name="Barry K."/>
            <person name="Bills G."/>
            <person name="Bluhm B."/>
            <person name="Cannon C."/>
            <person name="Castanera R."/>
            <person name="Culley D."/>
            <person name="Daum C."/>
            <person name="Ezra D."/>
            <person name="Gonzalez J."/>
            <person name="Henrissat B."/>
            <person name="Kuo A."/>
            <person name="Liang C."/>
            <person name="Lipzen A."/>
            <person name="Lutzoni F."/>
            <person name="Magnuson J."/>
            <person name="Mondo S."/>
            <person name="Nolan M."/>
            <person name="Ohm R."/>
            <person name="Pangilinan J."/>
            <person name="Park H.-J."/>
            <person name="Ramirez L."/>
            <person name="Alfaro M."/>
            <person name="Sun H."/>
            <person name="Tritt A."/>
            <person name="Yoshinaga Y."/>
            <person name="Zwiers L.-H."/>
            <person name="Turgeon B."/>
            <person name="Goodwin S."/>
            <person name="Spatafora J."/>
            <person name="Crous P."/>
            <person name="Grigoriev I."/>
        </authorList>
    </citation>
    <scope>NUCLEOTIDE SEQUENCE</scope>
    <source>
        <strain evidence="2">CBS 121739</strain>
    </source>
</reference>
<feature type="transmembrane region" description="Helical" evidence="1">
    <location>
        <begin position="140"/>
        <end position="158"/>
    </location>
</feature>
<keyword evidence="1" id="KW-0472">Membrane</keyword>
<dbReference type="GeneID" id="54489307"/>
<gene>
    <name evidence="2" type="ORF">EJ05DRAFT_511549</name>
</gene>
<organism evidence="2 3">
    <name type="scientific">Pseudovirgaria hyperparasitica</name>
    <dbReference type="NCBI Taxonomy" id="470096"/>
    <lineage>
        <taxon>Eukaryota</taxon>
        <taxon>Fungi</taxon>
        <taxon>Dikarya</taxon>
        <taxon>Ascomycota</taxon>
        <taxon>Pezizomycotina</taxon>
        <taxon>Dothideomycetes</taxon>
        <taxon>Dothideomycetes incertae sedis</taxon>
        <taxon>Acrospermales</taxon>
        <taxon>Acrospermaceae</taxon>
        <taxon>Pseudovirgaria</taxon>
    </lineage>
</organism>
<dbReference type="Proteomes" id="UP000799437">
    <property type="component" value="Unassembled WGS sequence"/>
</dbReference>
<accession>A0A6A6W6Y3</accession>